<feature type="transmembrane region" description="Helical" evidence="2">
    <location>
        <begin position="233"/>
        <end position="252"/>
    </location>
</feature>
<reference evidence="3 4" key="1">
    <citation type="submission" date="2019-01" db="EMBL/GenBank/DDBJ databases">
        <title>Genome sequencing of strain 2JSPR-7.</title>
        <authorList>
            <person name="Heo J."/>
            <person name="Kim S.-J."/>
            <person name="Kim J.-S."/>
            <person name="Hong S.-B."/>
            <person name="Kwon S.-W."/>
        </authorList>
    </citation>
    <scope>NUCLEOTIDE SEQUENCE [LARGE SCALE GENOMIC DNA]</scope>
    <source>
        <strain evidence="3 4">2JSPR-7</strain>
    </source>
</reference>
<feature type="transmembrane region" description="Helical" evidence="2">
    <location>
        <begin position="259"/>
        <end position="277"/>
    </location>
</feature>
<dbReference type="AlphaFoldDB" id="A0A4V0YEM0"/>
<feature type="compositionally biased region" description="Basic residues" evidence="1">
    <location>
        <begin position="388"/>
        <end position="399"/>
    </location>
</feature>
<keyword evidence="2" id="KW-1133">Transmembrane helix</keyword>
<proteinExistence type="predicted"/>
<name>A0A4V0YEM0_9MICO</name>
<evidence type="ECO:0000313" key="4">
    <source>
        <dbReference type="Proteomes" id="UP000291758"/>
    </source>
</evidence>
<dbReference type="Pfam" id="PF00805">
    <property type="entry name" value="Pentapeptide"/>
    <property type="match status" value="1"/>
</dbReference>
<gene>
    <name evidence="3" type="ORF">ET495_01150</name>
</gene>
<feature type="compositionally biased region" description="Basic residues" evidence="1">
    <location>
        <begin position="448"/>
        <end position="458"/>
    </location>
</feature>
<feature type="region of interest" description="Disordered" evidence="1">
    <location>
        <begin position="632"/>
        <end position="653"/>
    </location>
</feature>
<evidence type="ECO:0008006" key="5">
    <source>
        <dbReference type="Google" id="ProtNLM"/>
    </source>
</evidence>
<evidence type="ECO:0000313" key="3">
    <source>
        <dbReference type="EMBL" id="QAY64681.1"/>
    </source>
</evidence>
<evidence type="ECO:0000256" key="2">
    <source>
        <dbReference type="SAM" id="Phobius"/>
    </source>
</evidence>
<dbReference type="Proteomes" id="UP000291758">
    <property type="component" value="Chromosome"/>
</dbReference>
<sequence>MPLGHDLAQHLLEAVALDVGQLAANARHAAARHEHQVPAGERDLRRQAGTLVADRVLGDLHQHRVARLESLLDTARLTALEARGVPVHLAGVQHGVAALADVHERGLHGGEHVLHAAQVHVADHRGLRLLGDVVLDEDAVLEHRDLRAAVLLPHDHRARDRLPARQELGLRDDLAAAARVAALAPALTLGLEARRALERGDLVGGPRAARARLGALGTRAPATPATTARTARLVVRGLGLGLGLAVVVAVVAGLGRLGVIALVALVVVLGAAATAATTSSPATPTARAVVGGLDLRVLVVRDKVVGGQRDQLDAVGHELGLDRSDLLGRRGLLLGELDGLLGRLVGRVCRRRGGLVLGVRRPGRRLRAARPARRRQVGCLEEHGRGGQARRRRPRRLGRGRPGLAPGLGLRRVGLRRVGLRGLGLRGPRATRARRPLHRRCLVSARGHRRRGVGRGRLGRGATASAPGCGGVRLGGGGRGRAVRQLDVVERAHGAPRPLDGRFGRRLGEVGRARGLDGGFGGRIGGRHGGGLGGCIGGSLGSRLLDGALLGGARLGGARLARARLARARLGGARLGGARLARTGLAGARLGGARLGLAVRGRGVGVGVGVGRARLGGPLREDDAVEGRRGAGLRCRGGRRGRRPPAGGGRARRGAGVCRLGVRRRCRARHAPGTARGRSGCVGRGRLGGCRGIGHVHGCGRLGGVVARRERDAEVRRRPRVGRGPAGGARHTAPSGLAGGVAGVVRGHAVCSWCPAAHPTPVGRRAVVARAARSGAAPDGSLGDGRLLARLRGRRAAGAPFEHPDRGTACGRGSCGLVAVRVMWPRRLRSSIAP</sequence>
<accession>A0A4V0YEM0</accession>
<dbReference type="EMBL" id="CP035495">
    <property type="protein sequence ID" value="QAY64681.1"/>
    <property type="molecule type" value="Genomic_DNA"/>
</dbReference>
<dbReference type="AntiFam" id="ANF00132">
    <property type="entry name" value="Shadow ORF (opposite rne)"/>
</dbReference>
<dbReference type="InterPro" id="IPR001646">
    <property type="entry name" value="5peptide_repeat"/>
</dbReference>
<dbReference type="KEGG" id="xyl:ET495_01150"/>
<protein>
    <recommendedName>
        <fullName evidence="5">Pentapeptide repeat-containing protein</fullName>
    </recommendedName>
</protein>
<keyword evidence="2" id="KW-0812">Transmembrane</keyword>
<evidence type="ECO:0000256" key="1">
    <source>
        <dbReference type="SAM" id="MobiDB-lite"/>
    </source>
</evidence>
<feature type="region of interest" description="Disordered" evidence="1">
    <location>
        <begin position="448"/>
        <end position="473"/>
    </location>
</feature>
<dbReference type="Gene3D" id="2.160.20.80">
    <property type="entry name" value="E3 ubiquitin-protein ligase SopA"/>
    <property type="match status" value="1"/>
</dbReference>
<organism evidence="3 4">
    <name type="scientific">Xylanimonas allomyrinae</name>
    <dbReference type="NCBI Taxonomy" id="2509459"/>
    <lineage>
        <taxon>Bacteria</taxon>
        <taxon>Bacillati</taxon>
        <taxon>Actinomycetota</taxon>
        <taxon>Actinomycetes</taxon>
        <taxon>Micrococcales</taxon>
        <taxon>Promicromonosporaceae</taxon>
        <taxon>Xylanimonas</taxon>
    </lineage>
</organism>
<keyword evidence="4" id="KW-1185">Reference proteome</keyword>
<dbReference type="SUPFAM" id="SSF141571">
    <property type="entry name" value="Pentapeptide repeat-like"/>
    <property type="match status" value="1"/>
</dbReference>
<keyword evidence="2" id="KW-0472">Membrane</keyword>
<feature type="region of interest" description="Disordered" evidence="1">
    <location>
        <begin position="381"/>
        <end position="404"/>
    </location>
</feature>